<evidence type="ECO:0000313" key="1">
    <source>
        <dbReference type="EnsemblMetazoa" id="LLOJ006175-PA"/>
    </source>
</evidence>
<accession>A0A1B0CN91</accession>
<keyword evidence="2" id="KW-1185">Reference proteome</keyword>
<dbReference type="Proteomes" id="UP000092461">
    <property type="component" value="Unassembled WGS sequence"/>
</dbReference>
<proteinExistence type="predicted"/>
<dbReference type="VEuPathDB" id="VectorBase:LLOJ006175"/>
<sequence>MWRLHFLDDIFSMKLGGVYRILLGHFQDALKNSAALSMFNGMTLFAMGEVVGARCEGFTAEFALMRRGARMPGHMIPELHPRADLLLADVTLVEPPI</sequence>
<dbReference type="AlphaFoldDB" id="A0A1B0CN91"/>
<name>A0A1B0CN91_LUTLO</name>
<dbReference type="EMBL" id="AJWK01019902">
    <property type="status" value="NOT_ANNOTATED_CDS"/>
    <property type="molecule type" value="Genomic_DNA"/>
</dbReference>
<protein>
    <submittedName>
        <fullName evidence="1">Uncharacterized protein</fullName>
    </submittedName>
</protein>
<organism evidence="1 2">
    <name type="scientific">Lutzomyia longipalpis</name>
    <name type="common">Sand fly</name>
    <dbReference type="NCBI Taxonomy" id="7200"/>
    <lineage>
        <taxon>Eukaryota</taxon>
        <taxon>Metazoa</taxon>
        <taxon>Ecdysozoa</taxon>
        <taxon>Arthropoda</taxon>
        <taxon>Hexapoda</taxon>
        <taxon>Insecta</taxon>
        <taxon>Pterygota</taxon>
        <taxon>Neoptera</taxon>
        <taxon>Endopterygota</taxon>
        <taxon>Diptera</taxon>
        <taxon>Nematocera</taxon>
        <taxon>Psychodoidea</taxon>
        <taxon>Psychodidae</taxon>
        <taxon>Lutzomyia</taxon>
        <taxon>Lutzomyia</taxon>
    </lineage>
</organism>
<dbReference type="EnsemblMetazoa" id="LLOJ006175-RA">
    <property type="protein sequence ID" value="LLOJ006175-PA"/>
    <property type="gene ID" value="LLOJ006175"/>
</dbReference>
<reference evidence="1" key="1">
    <citation type="submission" date="2020-05" db="UniProtKB">
        <authorList>
            <consortium name="EnsemblMetazoa"/>
        </authorList>
    </citation>
    <scope>IDENTIFICATION</scope>
    <source>
        <strain evidence="1">Jacobina</strain>
    </source>
</reference>
<evidence type="ECO:0000313" key="2">
    <source>
        <dbReference type="Proteomes" id="UP000092461"/>
    </source>
</evidence>
<dbReference type="EMBL" id="AJWK01019903">
    <property type="status" value="NOT_ANNOTATED_CDS"/>
    <property type="molecule type" value="Genomic_DNA"/>
</dbReference>
<dbReference type="EMBL" id="AJWK01019901">
    <property type="status" value="NOT_ANNOTATED_CDS"/>
    <property type="molecule type" value="Genomic_DNA"/>
</dbReference>